<name>A0A347VU71_9HELI</name>
<keyword evidence="4" id="KW-1185">Reference proteome</keyword>
<gene>
    <name evidence="2" type="ORF">DCO61_02815</name>
    <name evidence="3" type="ORF">LS64_007305</name>
</gene>
<evidence type="ECO:0000313" key="3">
    <source>
        <dbReference type="EMBL" id="TLD94135.1"/>
    </source>
</evidence>
<dbReference type="AlphaFoldDB" id="A0A347VU71"/>
<evidence type="ECO:0000256" key="1">
    <source>
        <dbReference type="ARBA" id="ARBA00022448"/>
    </source>
</evidence>
<reference evidence="3" key="3">
    <citation type="submission" date="2018-04" db="EMBL/GenBank/DDBJ databases">
        <authorList>
            <person name="Sheh A."/>
            <person name="Shen Z."/>
            <person name="Mannion A.J."/>
            <person name="Fox J.G."/>
        </authorList>
    </citation>
    <scope>NUCLEOTIDE SEQUENCE</scope>
    <source>
        <strain evidence="3">MIT 97-6194</strain>
    </source>
</reference>
<dbReference type="STRING" id="1548018.LS64_10900"/>
<dbReference type="Gene3D" id="1.10.287.470">
    <property type="entry name" value="Helix hairpin bin"/>
    <property type="match status" value="1"/>
</dbReference>
<reference evidence="3 4" key="2">
    <citation type="journal article" date="2016" name="Infect. Immun.">
        <title>Helicobacter saguini, a Novel Helicobacter Isolated from Cotton-Top Tamarins with Ulcerative Colitis, Has Proinflammatory Properties and Induces Typhlocolitis and Dysplasia in Gnotobiotic IL-10-/- Mice.</title>
        <authorList>
            <person name="Shen Z."/>
            <person name="Mannion A."/>
            <person name="Whary M.T."/>
            <person name="Muthupalani S."/>
            <person name="Sheh A."/>
            <person name="Feng Y."/>
            <person name="Gong G."/>
            <person name="Vandamme P."/>
            <person name="Holcombe H.R."/>
            <person name="Paster B.J."/>
            <person name="Fox J.G."/>
        </authorList>
    </citation>
    <scope>NUCLEOTIDE SEQUENCE [LARGE SCALE GENOMIC DNA]</scope>
    <source>
        <strain evidence="3 4">MIT 97-6194</strain>
    </source>
</reference>
<accession>A0A347VU71</accession>
<evidence type="ECO:0000313" key="5">
    <source>
        <dbReference type="Proteomes" id="UP000477070"/>
    </source>
</evidence>
<dbReference type="EMBL" id="JRMP02000010">
    <property type="protein sequence ID" value="TLD94135.1"/>
    <property type="molecule type" value="Genomic_DNA"/>
</dbReference>
<reference evidence="3 4" key="1">
    <citation type="journal article" date="2014" name="Genome Announc.">
        <title>Draft genome sequences of eight enterohepatic helicobacter species isolated from both laboratory and wild rodents.</title>
        <authorList>
            <person name="Sheh A."/>
            <person name="Shen Z."/>
            <person name="Fox J.G."/>
        </authorList>
    </citation>
    <scope>NUCLEOTIDE SEQUENCE [LARGE SCALE GENOMIC DNA]</scope>
    <source>
        <strain evidence="3 4">MIT 97-6194</strain>
    </source>
</reference>
<reference evidence="2 5" key="4">
    <citation type="submission" date="2019-12" db="EMBL/GenBank/DDBJ databases">
        <title>Multi-Generational Helicobacter saguini Isolates.</title>
        <authorList>
            <person name="Mannion A."/>
            <person name="Shen Z."/>
            <person name="Fox J.G."/>
        </authorList>
    </citation>
    <scope>NUCLEOTIDE SEQUENCE [LARGE SCALE GENOMIC DNA]</scope>
    <source>
        <strain evidence="2">16-048</strain>
        <strain evidence="5">16-048 (F4)</strain>
    </source>
</reference>
<dbReference type="PANTHER" id="PTHR30097:SF16">
    <property type="entry name" value="CATION EFFLUX SYSTEM (CZCB-LIKE)"/>
    <property type="match status" value="1"/>
</dbReference>
<dbReference type="OrthoDB" id="5327103at2"/>
<dbReference type="EMBL" id="QBIU01000001">
    <property type="protein sequence ID" value="MWV68984.1"/>
    <property type="molecule type" value="Genomic_DNA"/>
</dbReference>
<dbReference type="InterPro" id="IPR051909">
    <property type="entry name" value="MFP_Cation_Efflux"/>
</dbReference>
<evidence type="ECO:0000313" key="4">
    <source>
        <dbReference type="Proteomes" id="UP000029714"/>
    </source>
</evidence>
<keyword evidence="1" id="KW-0813">Transport</keyword>
<protein>
    <submittedName>
        <fullName evidence="3">HlyD family efflux transporter periplasmic adaptor subunit</fullName>
    </submittedName>
</protein>
<dbReference type="Proteomes" id="UP000029714">
    <property type="component" value="Unassembled WGS sequence"/>
</dbReference>
<dbReference type="PANTHER" id="PTHR30097">
    <property type="entry name" value="CATION EFFLUX SYSTEM PROTEIN CUSB"/>
    <property type="match status" value="1"/>
</dbReference>
<evidence type="ECO:0000313" key="2">
    <source>
        <dbReference type="EMBL" id="MWV68984.1"/>
    </source>
</evidence>
<dbReference type="Gene3D" id="2.40.30.170">
    <property type="match status" value="1"/>
</dbReference>
<sequence length="339" mass="37563">MTQQELEAAEVEIFKISDKSNEKGVPFSAVVDFDDRDGYTQNSSLEVVVVNLYKRAGESVKKNEPIVEISSNALSELYFALQNTNSRYQIALEVERKDKELLRQGVISQRAYQTSYLNMNELRLKMNEIKSSFTIFGIDPDNPRGQYGFLVRAQGSGILSIAPMQIGQKIPAFTPYIRIAKPNSNSVLLRIRVPQNRATSVNTGFSVFDIRGEKIGTIETISNVVDKNTNTISAVARVESKKFRVGEIVEIYIAGDIDSKAVVIPDDCWIKYYDDYIAFVRTSNGFKPVSIVILEERDSHSVVESKDLKVGTNIARGSLVILKGIMIGLGGEGAGGHAH</sequence>
<organism evidence="3 4">
    <name type="scientific">Helicobacter saguini</name>
    <dbReference type="NCBI Taxonomy" id="1548018"/>
    <lineage>
        <taxon>Bacteria</taxon>
        <taxon>Pseudomonadati</taxon>
        <taxon>Campylobacterota</taxon>
        <taxon>Epsilonproteobacteria</taxon>
        <taxon>Campylobacterales</taxon>
        <taxon>Helicobacteraceae</taxon>
        <taxon>Helicobacter</taxon>
    </lineage>
</organism>
<comment type="caution">
    <text evidence="3">The sequence shown here is derived from an EMBL/GenBank/DDBJ whole genome shotgun (WGS) entry which is preliminary data.</text>
</comment>
<dbReference type="Proteomes" id="UP000477070">
    <property type="component" value="Unassembled WGS sequence"/>
</dbReference>
<dbReference type="Gene3D" id="2.40.50.100">
    <property type="match status" value="1"/>
</dbReference>
<proteinExistence type="predicted"/>